<reference evidence="1" key="2">
    <citation type="submission" date="2025-08" db="UniProtKB">
        <authorList>
            <consortium name="RefSeq"/>
        </authorList>
    </citation>
    <scope>IDENTIFICATION</scope>
</reference>
<dbReference type="RefSeq" id="XP_059603191.1">
    <property type="nucleotide sequence ID" value="XM_059748824.1"/>
</dbReference>
<organism evidence="1">
    <name type="scientific">Aspergillus niger</name>
    <dbReference type="NCBI Taxonomy" id="5061"/>
    <lineage>
        <taxon>Eukaryota</taxon>
        <taxon>Fungi</taxon>
        <taxon>Dikarya</taxon>
        <taxon>Ascomycota</taxon>
        <taxon>Pezizomycotina</taxon>
        <taxon>Eurotiomycetes</taxon>
        <taxon>Eurotiomycetidae</taxon>
        <taxon>Eurotiales</taxon>
        <taxon>Aspergillaceae</taxon>
        <taxon>Aspergillus</taxon>
        <taxon>Aspergillus subgen. Circumdati</taxon>
    </lineage>
</organism>
<accession>A0AAJ8BV97</accession>
<dbReference type="AlphaFoldDB" id="A0AAJ8BV97"/>
<sequence>MPPAKFRPDRHPTLTEFLRRYHQPAPIGTPVFGPKQDDRVHSLGVFKIMDR</sequence>
<dbReference type="GeneID" id="84589983"/>
<name>A0AAJ8BV97_ASPNG</name>
<gene>
    <name evidence="1" type="ORF">An01g06600</name>
</gene>
<dbReference type="VEuPathDB" id="FungiDB:An01g06600"/>
<proteinExistence type="predicted"/>
<dbReference type="KEGG" id="ang:An01g06600"/>
<protein>
    <submittedName>
        <fullName evidence="1">Uncharacterized protein</fullName>
    </submittedName>
</protein>
<evidence type="ECO:0000313" key="1">
    <source>
        <dbReference type="RefSeq" id="XP_059603191.1"/>
    </source>
</evidence>
<reference evidence="1" key="1">
    <citation type="submission" date="2025-02" db="EMBL/GenBank/DDBJ databases">
        <authorList>
            <consortium name="NCBI Genome Project"/>
        </authorList>
    </citation>
    <scope>NUCLEOTIDE SEQUENCE</scope>
</reference>